<sequence>MKKKKLLHVIVIIALCICMPVVVLAHSGRTDSAGGHHDYKNVSGLGSYHYHCGGHPAHLHKNGVCPYSSSSVAKSTTKSVTTTNYNKPSFPVVVNGTNLNNTTSNYGPVVINDVTYVPLSSEVIKALGLTGGWVDSNTGLVLNSN</sequence>
<dbReference type="AlphaFoldDB" id="A0A6P1MLC6"/>
<accession>A0A6P1MLC6</accession>
<feature type="signal peptide" evidence="1">
    <location>
        <begin position="1"/>
        <end position="25"/>
    </location>
</feature>
<dbReference type="KEGG" id="amic:Ami3637_11040"/>
<organism evidence="2 3">
    <name type="scientific">Aminipila terrae</name>
    <dbReference type="NCBI Taxonomy" id="2697030"/>
    <lineage>
        <taxon>Bacteria</taxon>
        <taxon>Bacillati</taxon>
        <taxon>Bacillota</taxon>
        <taxon>Clostridia</taxon>
        <taxon>Peptostreptococcales</taxon>
        <taxon>Anaerovoracaceae</taxon>
        <taxon>Aminipila</taxon>
    </lineage>
</organism>
<protein>
    <submittedName>
        <fullName evidence="2">YHYH domain-containing protein</fullName>
    </submittedName>
</protein>
<dbReference type="Proteomes" id="UP000463883">
    <property type="component" value="Chromosome"/>
</dbReference>
<dbReference type="NCBIfam" id="NF033223">
    <property type="entry name" value="YHYH_alt"/>
    <property type="match status" value="1"/>
</dbReference>
<dbReference type="RefSeq" id="WP_162362635.1">
    <property type="nucleotide sequence ID" value="NZ_CP047591.1"/>
</dbReference>
<proteinExistence type="predicted"/>
<dbReference type="EMBL" id="CP047591">
    <property type="protein sequence ID" value="QHI72868.1"/>
    <property type="molecule type" value="Genomic_DNA"/>
</dbReference>
<evidence type="ECO:0000313" key="3">
    <source>
        <dbReference type="Proteomes" id="UP000463883"/>
    </source>
</evidence>
<name>A0A6P1MLC6_9FIRM</name>
<gene>
    <name evidence="2" type="ORF">Ami3637_11040</name>
</gene>
<keyword evidence="1" id="KW-0732">Signal</keyword>
<keyword evidence="3" id="KW-1185">Reference proteome</keyword>
<reference evidence="2 3" key="1">
    <citation type="submission" date="2020-01" db="EMBL/GenBank/DDBJ databases">
        <title>Genomic analysis of Aminipila sp. CBA3637.</title>
        <authorList>
            <person name="Kim Y.B."/>
            <person name="Roh S.W."/>
        </authorList>
    </citation>
    <scope>NUCLEOTIDE SEQUENCE [LARGE SCALE GENOMIC DNA]</scope>
    <source>
        <strain evidence="2 3">CBA3637</strain>
    </source>
</reference>
<feature type="chain" id="PRO_5026800711" evidence="1">
    <location>
        <begin position="26"/>
        <end position="145"/>
    </location>
</feature>
<dbReference type="InterPro" id="IPR047773">
    <property type="entry name" value="YHYH_dom_bact"/>
</dbReference>
<evidence type="ECO:0000256" key="1">
    <source>
        <dbReference type="SAM" id="SignalP"/>
    </source>
</evidence>
<evidence type="ECO:0000313" key="2">
    <source>
        <dbReference type="EMBL" id="QHI72868.1"/>
    </source>
</evidence>